<dbReference type="InterPro" id="IPR010970">
    <property type="entry name" value="Cys_dSase_SufS"/>
</dbReference>
<comment type="similarity">
    <text evidence="2">Belongs to the class-V pyridoxal-phosphate-dependent aminotransferase family. Csd subfamily.</text>
</comment>
<dbReference type="Proteomes" id="UP000831181">
    <property type="component" value="Chromosome"/>
</dbReference>
<organism evidence="8 9">
    <name type="scientific">Nicoliella spurrieriana</name>
    <dbReference type="NCBI Taxonomy" id="2925830"/>
    <lineage>
        <taxon>Bacteria</taxon>
        <taxon>Bacillati</taxon>
        <taxon>Bacillota</taxon>
        <taxon>Bacilli</taxon>
        <taxon>Lactobacillales</taxon>
        <taxon>Lactobacillaceae</taxon>
        <taxon>Nicoliella</taxon>
    </lineage>
</organism>
<keyword evidence="4" id="KW-0808">Transferase</keyword>
<evidence type="ECO:0000256" key="6">
    <source>
        <dbReference type="ARBA" id="ARBA00050776"/>
    </source>
</evidence>
<gene>
    <name evidence="8" type="ORF">MOO44_03950</name>
</gene>
<dbReference type="SUPFAM" id="SSF53383">
    <property type="entry name" value="PLP-dependent transferases"/>
    <property type="match status" value="1"/>
</dbReference>
<keyword evidence="9" id="KW-1185">Reference proteome</keyword>
<dbReference type="GO" id="GO:0030170">
    <property type="term" value="F:pyridoxal phosphate binding"/>
    <property type="evidence" value="ECO:0007669"/>
    <property type="project" value="InterPro"/>
</dbReference>
<keyword evidence="5" id="KW-0663">Pyridoxal phosphate</keyword>
<dbReference type="InterPro" id="IPR015422">
    <property type="entry name" value="PyrdxlP-dep_Trfase_small"/>
</dbReference>
<dbReference type="EC" id="2.8.1.7" evidence="3"/>
<accession>A0A976RTD6</accession>
<dbReference type="Gene3D" id="3.40.640.10">
    <property type="entry name" value="Type I PLP-dependent aspartate aminotransferase-like (Major domain)"/>
    <property type="match status" value="1"/>
</dbReference>
<dbReference type="Gene3D" id="3.90.1150.10">
    <property type="entry name" value="Aspartate Aminotransferase, domain 1"/>
    <property type="match status" value="1"/>
</dbReference>
<sequence>MIKANVKADFPILHRQINDEPMVYLDNAATSQKPRMVIDRVTEYYFQQNANVHRGVSSLSMAATDEYEAARQAVSDFIHAEGPDNVVFTRSTTESLNWIASGYADSVLQPGDEIVITVAEHHSNIVPWQQVAKRHHAKLKYIRLNACGRLDLIDAKHQITDRTKIVAINHVSNVMGAENPVAKVSHLAHQHGAVMVVDAAQSAPHMPIDVQALDADFLAFSGHKMLAPTGIGVLYGKQAVLAEMNPVQFGGEMIDEVTQQTATFQKSPLKFEAGTPNIAGAIGLHAAINYLSAMGMESIHDHDLQLTTRCIERLRQLGGVTIYGDSDPANHNGVVTFNVAGIHPHDVATGLDMEGIEVRAGHHCAQPLMDVLGVESTVRASFYFYNDATDVDRFIDALSKVKEFFTDGLS</sequence>
<dbReference type="KEGG" id="lbe:MOO44_03950"/>
<evidence type="ECO:0000313" key="8">
    <source>
        <dbReference type="EMBL" id="UQS87490.1"/>
    </source>
</evidence>
<dbReference type="InterPro" id="IPR015424">
    <property type="entry name" value="PyrdxlP-dep_Trfase"/>
</dbReference>
<dbReference type="AlphaFoldDB" id="A0A976RTD6"/>
<dbReference type="PIRSF" id="PIRSF005572">
    <property type="entry name" value="NifS"/>
    <property type="match status" value="1"/>
</dbReference>
<evidence type="ECO:0000313" key="9">
    <source>
        <dbReference type="Proteomes" id="UP000831181"/>
    </source>
</evidence>
<feature type="domain" description="Aminotransferase class V" evidence="7">
    <location>
        <begin position="23"/>
        <end position="394"/>
    </location>
</feature>
<protein>
    <recommendedName>
        <fullName evidence="3">cysteine desulfurase</fullName>
        <ecNumber evidence="3">2.8.1.7</ecNumber>
    </recommendedName>
</protein>
<dbReference type="EMBL" id="CP093361">
    <property type="protein sequence ID" value="UQS87490.1"/>
    <property type="molecule type" value="Genomic_DNA"/>
</dbReference>
<dbReference type="PANTHER" id="PTHR43586:SF8">
    <property type="entry name" value="CYSTEINE DESULFURASE 1, CHLOROPLASTIC"/>
    <property type="match status" value="1"/>
</dbReference>
<evidence type="ECO:0000256" key="3">
    <source>
        <dbReference type="ARBA" id="ARBA00012239"/>
    </source>
</evidence>
<proteinExistence type="inferred from homology"/>
<dbReference type="CDD" id="cd06453">
    <property type="entry name" value="SufS_like"/>
    <property type="match status" value="1"/>
</dbReference>
<dbReference type="InterPro" id="IPR000192">
    <property type="entry name" value="Aminotrans_V_dom"/>
</dbReference>
<dbReference type="InterPro" id="IPR016454">
    <property type="entry name" value="Cysteine_dSase"/>
</dbReference>
<dbReference type="PANTHER" id="PTHR43586">
    <property type="entry name" value="CYSTEINE DESULFURASE"/>
    <property type="match status" value="1"/>
</dbReference>
<evidence type="ECO:0000256" key="4">
    <source>
        <dbReference type="ARBA" id="ARBA00022679"/>
    </source>
</evidence>
<dbReference type="NCBIfam" id="TIGR01979">
    <property type="entry name" value="sufS"/>
    <property type="match status" value="1"/>
</dbReference>
<evidence type="ECO:0000259" key="7">
    <source>
        <dbReference type="Pfam" id="PF00266"/>
    </source>
</evidence>
<dbReference type="GO" id="GO:0031071">
    <property type="term" value="F:cysteine desulfurase activity"/>
    <property type="evidence" value="ECO:0007669"/>
    <property type="project" value="UniProtKB-EC"/>
</dbReference>
<dbReference type="InterPro" id="IPR015421">
    <property type="entry name" value="PyrdxlP-dep_Trfase_major"/>
</dbReference>
<comment type="cofactor">
    <cofactor evidence="1">
        <name>pyridoxal 5'-phosphate</name>
        <dbReference type="ChEBI" id="CHEBI:597326"/>
    </cofactor>
</comment>
<comment type="catalytic activity">
    <reaction evidence="6">
        <text>(sulfur carrier)-H + L-cysteine = (sulfur carrier)-SH + L-alanine</text>
        <dbReference type="Rhea" id="RHEA:43892"/>
        <dbReference type="Rhea" id="RHEA-COMP:14737"/>
        <dbReference type="Rhea" id="RHEA-COMP:14739"/>
        <dbReference type="ChEBI" id="CHEBI:29917"/>
        <dbReference type="ChEBI" id="CHEBI:35235"/>
        <dbReference type="ChEBI" id="CHEBI:57972"/>
        <dbReference type="ChEBI" id="CHEBI:64428"/>
        <dbReference type="EC" id="2.8.1.7"/>
    </reaction>
</comment>
<name>A0A976RTD6_9LACO</name>
<dbReference type="GO" id="GO:0006534">
    <property type="term" value="P:cysteine metabolic process"/>
    <property type="evidence" value="ECO:0007669"/>
    <property type="project" value="InterPro"/>
</dbReference>
<dbReference type="RefSeq" id="WP_260117296.1">
    <property type="nucleotide sequence ID" value="NZ_CP093361.1"/>
</dbReference>
<evidence type="ECO:0000256" key="2">
    <source>
        <dbReference type="ARBA" id="ARBA00010447"/>
    </source>
</evidence>
<reference evidence="8" key="1">
    <citation type="journal article" date="2022" name="Int. J. Syst. Evol. Microbiol.">
        <title>Apilactobacillus apisilvae sp. nov., Nicolia spurrieriana gen. nov. sp. nov., Bombilactobacillus folatiphilus sp. nov. and Bombilactobacillus thymidiniphilus sp. nov., four new lactic acid bacterial isolates from stingless bees Tetragonula carbonaria and Austroplebeia australis.</title>
        <authorList>
            <person name="Oliphant S.A."/>
            <person name="Watson-Haigh N.S."/>
            <person name="Sumby K.M."/>
            <person name="Gardner J."/>
            <person name="Groom S."/>
            <person name="Jiranek V."/>
        </authorList>
    </citation>
    <scope>NUCLEOTIDE SEQUENCE</scope>
    <source>
        <strain evidence="8">SGEP1_A5</strain>
    </source>
</reference>
<dbReference type="Pfam" id="PF00266">
    <property type="entry name" value="Aminotran_5"/>
    <property type="match status" value="1"/>
</dbReference>
<evidence type="ECO:0000256" key="1">
    <source>
        <dbReference type="ARBA" id="ARBA00001933"/>
    </source>
</evidence>
<evidence type="ECO:0000256" key="5">
    <source>
        <dbReference type="ARBA" id="ARBA00022898"/>
    </source>
</evidence>